<dbReference type="Gene3D" id="3.40.50.12780">
    <property type="entry name" value="N-terminal domain of ligase-like"/>
    <property type="match status" value="1"/>
</dbReference>
<dbReference type="EMBL" id="CP104694">
    <property type="protein sequence ID" value="UXI66212.1"/>
    <property type="molecule type" value="Genomic_DNA"/>
</dbReference>
<gene>
    <name evidence="2" type="ORF">N4264_15805</name>
</gene>
<name>A0ABY6B8V3_9GAMM</name>
<dbReference type="RefSeq" id="WP_261693196.1">
    <property type="nucleotide sequence ID" value="NZ_CP104694.1"/>
</dbReference>
<dbReference type="Proteomes" id="UP001064632">
    <property type="component" value="Chromosome"/>
</dbReference>
<dbReference type="PRINTS" id="PR00154">
    <property type="entry name" value="AMPBINDING"/>
</dbReference>
<dbReference type="Gene3D" id="1.10.1200.10">
    <property type="entry name" value="ACP-like"/>
    <property type="match status" value="1"/>
</dbReference>
<dbReference type="InterPro" id="IPR010071">
    <property type="entry name" value="AA_adenyl_dom"/>
</dbReference>
<dbReference type="Pfam" id="PF00550">
    <property type="entry name" value="PP-binding"/>
    <property type="match status" value="1"/>
</dbReference>
<reference evidence="2" key="1">
    <citation type="submission" date="2022-09" db="EMBL/GenBank/DDBJ databases">
        <title>Tahibacter sp. nov., isolated from a fresh water.</title>
        <authorList>
            <person name="Baek J.H."/>
            <person name="Lee J.K."/>
            <person name="Kim J.M."/>
            <person name="Jeon C.O."/>
        </authorList>
    </citation>
    <scope>NUCLEOTIDE SEQUENCE</scope>
    <source>
        <strain evidence="2">W38</strain>
    </source>
</reference>
<dbReference type="InterPro" id="IPR045851">
    <property type="entry name" value="AMP-bd_C_sf"/>
</dbReference>
<dbReference type="SUPFAM" id="SSF47336">
    <property type="entry name" value="ACP-like"/>
    <property type="match status" value="1"/>
</dbReference>
<dbReference type="Gene3D" id="3.30.300.30">
    <property type="match status" value="1"/>
</dbReference>
<dbReference type="PANTHER" id="PTHR45527">
    <property type="entry name" value="NONRIBOSOMAL PEPTIDE SYNTHETASE"/>
    <property type="match status" value="1"/>
</dbReference>
<dbReference type="SUPFAM" id="SSF56801">
    <property type="entry name" value="Acetyl-CoA synthetase-like"/>
    <property type="match status" value="1"/>
</dbReference>
<sequence length="987" mass="106475">MSFRQHLAASGTVNDRVGSLFSRVVNDDTGARTHVLCAELHAPVERSVLQARFDRMSTSVRALRPELGTLPMHLFLDDVPHRHDSAPARAQCEREAARCPAPQSEALLRAVQLCFEDGSAALIVTAGRVCIGKALLIRILTQLATGESFESATPGAQASPPIEVNWADYPPITPWAAAGTGSGCARTESIVFPANLAQLSVALSRVFRAFNQQPAASLPVMIDNADIPGLDTGSGWALCPLDASPALRGGVAHAWLTDERVTALAGLWSGEPAFLVGLFAGCALPSLMPGVRALHYQAFVRPPFPITLLVEDAADGHVSLAVHYDQSAIGTEDAQWLLRCLANVATAVAAAPDTPVAHIPLLDSTQQSAVLALGHRSRTEQLLAPQRIEQRIAERALEQPDAPAVSDAEGCLSYAELMREAGRLAAYLTQRGIGRADHVGLCVARSRHMVVAALAIMKAGAVYVPIDPDYPADRIAYTCEDAGLKLAIFDDGHAPGGAFASITMSQWLRQSPESVPVDQGHPVEWSIDDPAYMIYTSGSTGRPKGVLIAHRSVQALLGAVQDEFALTRDDVWSFFHSFAFDFSVWEVWGALLTGARVHVVSHETSRNPEAFIREMNGQGITVLSQTPSAFGQLMAADRAHPVGPQLRLVVFGGEALDARALLPWFDRHPESQCRLINMFGITETTVHVTAKEIRRSHALEGSRSVGRPINGWHAYVLGPDGTVLPPGIDGEIYVGGSGVALGYHNKPELNEQRFMPDLLGNGRMYRSGDRGRLLPSGEMLHLGRLDNQIKLRGFRIELDEIRNVLLRCRGVEAAAAVFSQKDKLDAATARIDAYIVLAEGSVRDVWLHASQQLPDYMLPTSIARVSSMPLTANGKLDQQKLAGHIIERSGSPERSIGIAVAPKGAAAPSTPAEDAETDVERHLVEIWSELFDQPVSVGDNFFDLGGNSLFAIRLSTKARERGLPGLSLRDLYVHQTISGLTAFLRRS</sequence>
<dbReference type="InterPro" id="IPR042099">
    <property type="entry name" value="ANL_N_sf"/>
</dbReference>
<dbReference type="Pfam" id="PF00501">
    <property type="entry name" value="AMP-binding"/>
    <property type="match status" value="1"/>
</dbReference>
<dbReference type="PROSITE" id="PS00455">
    <property type="entry name" value="AMP_BINDING"/>
    <property type="match status" value="1"/>
</dbReference>
<keyword evidence="3" id="KW-1185">Reference proteome</keyword>
<dbReference type="InterPro" id="IPR025110">
    <property type="entry name" value="AMP-bd_C"/>
</dbReference>
<evidence type="ECO:0000259" key="1">
    <source>
        <dbReference type="PROSITE" id="PS50075"/>
    </source>
</evidence>
<dbReference type="Pfam" id="PF13193">
    <property type="entry name" value="AMP-binding_C"/>
    <property type="match status" value="1"/>
</dbReference>
<dbReference type="InterPro" id="IPR020845">
    <property type="entry name" value="AMP-binding_CS"/>
</dbReference>
<dbReference type="InterPro" id="IPR009081">
    <property type="entry name" value="PP-bd_ACP"/>
</dbReference>
<dbReference type="NCBIfam" id="TIGR01733">
    <property type="entry name" value="AA-adenyl-dom"/>
    <property type="match status" value="1"/>
</dbReference>
<dbReference type="PROSITE" id="PS50075">
    <property type="entry name" value="CARRIER"/>
    <property type="match status" value="1"/>
</dbReference>
<dbReference type="PANTHER" id="PTHR45527:SF1">
    <property type="entry name" value="FATTY ACID SYNTHASE"/>
    <property type="match status" value="1"/>
</dbReference>
<evidence type="ECO:0000313" key="2">
    <source>
        <dbReference type="EMBL" id="UXI66212.1"/>
    </source>
</evidence>
<organism evidence="2 3">
    <name type="scientific">Tahibacter amnicola</name>
    <dbReference type="NCBI Taxonomy" id="2976241"/>
    <lineage>
        <taxon>Bacteria</taxon>
        <taxon>Pseudomonadati</taxon>
        <taxon>Pseudomonadota</taxon>
        <taxon>Gammaproteobacteria</taxon>
        <taxon>Lysobacterales</taxon>
        <taxon>Rhodanobacteraceae</taxon>
        <taxon>Tahibacter</taxon>
    </lineage>
</organism>
<dbReference type="InterPro" id="IPR020459">
    <property type="entry name" value="AMP-binding"/>
</dbReference>
<proteinExistence type="predicted"/>
<feature type="domain" description="Carrier" evidence="1">
    <location>
        <begin position="914"/>
        <end position="987"/>
    </location>
</feature>
<dbReference type="Gene3D" id="3.30.559.30">
    <property type="entry name" value="Nonribosomal peptide synthetase, condensation domain"/>
    <property type="match status" value="1"/>
</dbReference>
<evidence type="ECO:0000313" key="3">
    <source>
        <dbReference type="Proteomes" id="UP001064632"/>
    </source>
</evidence>
<dbReference type="InterPro" id="IPR000873">
    <property type="entry name" value="AMP-dep_synth/lig_dom"/>
</dbReference>
<protein>
    <submittedName>
        <fullName evidence="2">Non-ribosomal peptide synthetase</fullName>
    </submittedName>
</protein>
<dbReference type="InterPro" id="IPR036736">
    <property type="entry name" value="ACP-like_sf"/>
</dbReference>
<accession>A0ABY6B8V3</accession>